<evidence type="ECO:0000256" key="5">
    <source>
        <dbReference type="ARBA" id="ARBA00022777"/>
    </source>
</evidence>
<evidence type="ECO:0000256" key="9">
    <source>
        <dbReference type="SAM" id="Coils"/>
    </source>
</evidence>
<evidence type="ECO:0000256" key="4">
    <source>
        <dbReference type="ARBA" id="ARBA00022741"/>
    </source>
</evidence>
<dbReference type="Proteomes" id="UP000192936">
    <property type="component" value="Unassembled WGS sequence"/>
</dbReference>
<feature type="domain" description="AAA" evidence="11">
    <location>
        <begin position="545"/>
        <end position="684"/>
    </location>
</feature>
<evidence type="ECO:0000313" key="12">
    <source>
        <dbReference type="EMBL" id="SMF44004.1"/>
    </source>
</evidence>
<dbReference type="Pfam" id="PF13614">
    <property type="entry name" value="AAA_31"/>
    <property type="match status" value="1"/>
</dbReference>
<keyword evidence="9" id="KW-0175">Coiled coil</keyword>
<dbReference type="EC" id="2.7.10.2" evidence="2"/>
<organism evidence="12 13">
    <name type="scientific">Azospirillum oryzae</name>
    <dbReference type="NCBI Taxonomy" id="286727"/>
    <lineage>
        <taxon>Bacteria</taxon>
        <taxon>Pseudomonadati</taxon>
        <taxon>Pseudomonadota</taxon>
        <taxon>Alphaproteobacteria</taxon>
        <taxon>Rhodospirillales</taxon>
        <taxon>Azospirillaceae</taxon>
        <taxon>Azospirillum</taxon>
    </lineage>
</organism>
<dbReference type="AlphaFoldDB" id="A0A1X7F101"/>
<evidence type="ECO:0000256" key="3">
    <source>
        <dbReference type="ARBA" id="ARBA00022679"/>
    </source>
</evidence>
<dbReference type="STRING" id="286727.SAMN02982917_2271"/>
<feature type="transmembrane region" description="Helical" evidence="10">
    <location>
        <begin position="46"/>
        <end position="65"/>
    </location>
</feature>
<reference evidence="12 13" key="1">
    <citation type="submission" date="2017-04" db="EMBL/GenBank/DDBJ databases">
        <authorList>
            <person name="Afonso C.L."/>
            <person name="Miller P.J."/>
            <person name="Scott M.A."/>
            <person name="Spackman E."/>
            <person name="Goraichik I."/>
            <person name="Dimitrov K.M."/>
            <person name="Suarez D.L."/>
            <person name="Swayne D.E."/>
        </authorList>
    </citation>
    <scope>NUCLEOTIDE SEQUENCE [LARGE SCALE GENOMIC DNA]</scope>
    <source>
        <strain evidence="12 13">A2P</strain>
    </source>
</reference>
<evidence type="ECO:0000259" key="11">
    <source>
        <dbReference type="Pfam" id="PF13614"/>
    </source>
</evidence>
<keyword evidence="4" id="KW-0547">Nucleotide-binding</keyword>
<evidence type="ECO:0000256" key="2">
    <source>
        <dbReference type="ARBA" id="ARBA00011903"/>
    </source>
</evidence>
<dbReference type="SUPFAM" id="SSF52540">
    <property type="entry name" value="P-loop containing nucleoside triphosphate hydrolases"/>
    <property type="match status" value="1"/>
</dbReference>
<comment type="catalytic activity">
    <reaction evidence="8">
        <text>L-tyrosyl-[protein] + ATP = O-phospho-L-tyrosyl-[protein] + ADP + H(+)</text>
        <dbReference type="Rhea" id="RHEA:10596"/>
        <dbReference type="Rhea" id="RHEA-COMP:10136"/>
        <dbReference type="Rhea" id="RHEA-COMP:20101"/>
        <dbReference type="ChEBI" id="CHEBI:15378"/>
        <dbReference type="ChEBI" id="CHEBI:30616"/>
        <dbReference type="ChEBI" id="CHEBI:46858"/>
        <dbReference type="ChEBI" id="CHEBI:61978"/>
        <dbReference type="ChEBI" id="CHEBI:456216"/>
        <dbReference type="EC" id="2.7.10.2"/>
    </reaction>
</comment>
<name>A0A1X7F101_9PROT</name>
<keyword evidence="10" id="KW-0812">Transmembrane</keyword>
<dbReference type="RefSeq" id="WP_085085263.1">
    <property type="nucleotide sequence ID" value="NZ_FXAK01000004.1"/>
</dbReference>
<keyword evidence="6" id="KW-0067">ATP-binding</keyword>
<dbReference type="InterPro" id="IPR050445">
    <property type="entry name" value="Bact_polysacc_biosynth/exp"/>
</dbReference>
<comment type="similarity">
    <text evidence="1">Belongs to the CpsD/CapB family.</text>
</comment>
<keyword evidence="10" id="KW-0472">Membrane</keyword>
<keyword evidence="3" id="KW-0808">Transferase</keyword>
<dbReference type="PANTHER" id="PTHR32309:SF13">
    <property type="entry name" value="FERRIC ENTEROBACTIN TRANSPORT PROTEIN FEPE"/>
    <property type="match status" value="1"/>
</dbReference>
<protein>
    <recommendedName>
        <fullName evidence="2">non-specific protein-tyrosine kinase</fullName>
        <ecNumber evidence="2">2.7.10.2</ecNumber>
    </recommendedName>
</protein>
<dbReference type="OrthoDB" id="230260at2"/>
<dbReference type="PANTHER" id="PTHR32309">
    <property type="entry name" value="TYROSINE-PROTEIN KINASE"/>
    <property type="match status" value="1"/>
</dbReference>
<keyword evidence="7" id="KW-0829">Tyrosine-protein kinase</keyword>
<evidence type="ECO:0000313" key="13">
    <source>
        <dbReference type="Proteomes" id="UP000192936"/>
    </source>
</evidence>
<dbReference type="EMBL" id="FXAK01000004">
    <property type="protein sequence ID" value="SMF44004.1"/>
    <property type="molecule type" value="Genomic_DNA"/>
</dbReference>
<evidence type="ECO:0000256" key="7">
    <source>
        <dbReference type="ARBA" id="ARBA00023137"/>
    </source>
</evidence>
<keyword evidence="5" id="KW-0418">Kinase</keyword>
<evidence type="ECO:0000256" key="6">
    <source>
        <dbReference type="ARBA" id="ARBA00022840"/>
    </source>
</evidence>
<accession>A0A1X7F101</accession>
<dbReference type="InterPro" id="IPR025669">
    <property type="entry name" value="AAA_dom"/>
</dbReference>
<dbReference type="Gene3D" id="3.40.50.300">
    <property type="entry name" value="P-loop containing nucleotide triphosphate hydrolases"/>
    <property type="match status" value="1"/>
</dbReference>
<sequence length="744" mass="79873">MTDAFGTRGPILQACVQGTGRGSPDGGEDLFWHVRRLWRLAWRARVMIAVSAVVGALLAGLWAGAVQPLYTASTEIVLEPETAVRVLPGVPDEAEIDPEAFASKVAVLHSRDLLATLAADLTLERDPEFNSLLREPASLTQAAWAVSSALRELIGAGPVQGLSSPSQSVHTTLAQRIAVEPVGRSKVVRVSVSSHDPDKAARIANRLVALYAEAEVAAKRKASENAARWLSKQVNELQEQVATADRELQTYRARAGLVRTLGDDTAARRIDALVRQLVQAQAREAMALDQATQLENLAATPSGAAEHPSVVASEAMARLRDQEQSLKRQAADMATRLGERHPDRQGILRQLEANRASQAAEITRIAASARLAAASASRWRVQAEEALRAAQEIAYDPQAAVEINALERRTSAMRTLYENFLTRSKEVVAGMSLGQLPARVISTAEPPSVPSFPRTRLLTAGGGALGAALAFMVAFLRDRTCTSIRSASDVAEVATVTPMAIMPAISGRARRAGTDVIERDPVYAEGLRRLALTLMLRVDGPVSGRVVAVASSLSGEAKTSTAVDLAIIMAALGRRAVVVDADLRKPDLHRIVRLANSHSGLSECLCRGIDPVDAVVTASCGIDVLLSGSMTSEAAGVLVASSERLADVYTALRRCYDLVIVDTAPVAAASETLNVLRLADETVFLVRWNRTDRELVRSSIDRVQDFGGRVSGVVVTRANVRDLPHYERGDAAAYHRALKRYYKV</sequence>
<dbReference type="InterPro" id="IPR005702">
    <property type="entry name" value="Wzc-like_C"/>
</dbReference>
<evidence type="ECO:0000256" key="10">
    <source>
        <dbReference type="SAM" id="Phobius"/>
    </source>
</evidence>
<dbReference type="GO" id="GO:0004713">
    <property type="term" value="F:protein tyrosine kinase activity"/>
    <property type="evidence" value="ECO:0007669"/>
    <property type="project" value="TreeGrafter"/>
</dbReference>
<dbReference type="CDD" id="cd05387">
    <property type="entry name" value="BY-kinase"/>
    <property type="match status" value="1"/>
</dbReference>
<gene>
    <name evidence="12" type="ORF">SAMN02982917_2271</name>
</gene>
<feature type="coiled-coil region" evidence="9">
    <location>
        <begin position="220"/>
        <end position="254"/>
    </location>
</feature>
<dbReference type="InterPro" id="IPR027417">
    <property type="entry name" value="P-loop_NTPase"/>
</dbReference>
<proteinExistence type="inferred from homology"/>
<evidence type="ECO:0000256" key="1">
    <source>
        <dbReference type="ARBA" id="ARBA00007316"/>
    </source>
</evidence>
<evidence type="ECO:0000256" key="8">
    <source>
        <dbReference type="ARBA" id="ARBA00051245"/>
    </source>
</evidence>
<dbReference type="GO" id="GO:0005886">
    <property type="term" value="C:plasma membrane"/>
    <property type="evidence" value="ECO:0007669"/>
    <property type="project" value="TreeGrafter"/>
</dbReference>
<keyword evidence="10" id="KW-1133">Transmembrane helix</keyword>